<sequence>MTQQARQAAKNLGTIFPGVNPRGFGTATGALITLAALGYGINASLFNVDGGHRAIKYTRLFGVQPTIYNEGTHFMIPWFETPIVYDVRAKPRNIASLTGTKDLQMVNITCRVLSKPRLEALPTIYRTLGQDYDERVLPSIVNEVLKSVVAQFNASQLITQRERVSRLVRENLMRRALRFNIVLDDVSITHVGFSPGFEHAVEAKQIAQQEAQRAAFVVEKAKQEKQSIIVRAEGEAKSAELIGEAIKNKPGFLDLRRIETARDIAGILSHSTNRVMLDSDTLLLNVNADSTRKSKREEEAAAKKK</sequence>
<dbReference type="GO" id="GO:0000423">
    <property type="term" value="P:mitophagy"/>
    <property type="evidence" value="ECO:0007669"/>
    <property type="project" value="UniProtKB-ARBA"/>
</dbReference>
<dbReference type="FunFam" id="3.30.479.30:FF:000001">
    <property type="entry name" value="Prohibitin 2"/>
    <property type="match status" value="1"/>
</dbReference>
<comment type="caution">
    <text evidence="8">The sequence shown here is derived from an EMBL/GenBank/DDBJ whole genome shotgun (WGS) entry which is preliminary data.</text>
</comment>
<dbReference type="PRINTS" id="PR00679">
    <property type="entry name" value="PROHIBITIN"/>
</dbReference>
<accession>A0A433QED1</accession>
<keyword evidence="5" id="KW-0472">Membrane</keyword>
<dbReference type="CDD" id="cd03401">
    <property type="entry name" value="SPFH_prohibitin"/>
    <property type="match status" value="1"/>
</dbReference>
<reference evidence="8 9" key="1">
    <citation type="journal article" date="2018" name="New Phytol.">
        <title>Phylogenomics of Endogonaceae and evolution of mycorrhizas within Mucoromycota.</title>
        <authorList>
            <person name="Chang Y."/>
            <person name="Desiro A."/>
            <person name="Na H."/>
            <person name="Sandor L."/>
            <person name="Lipzen A."/>
            <person name="Clum A."/>
            <person name="Barry K."/>
            <person name="Grigoriev I.V."/>
            <person name="Martin F.M."/>
            <person name="Stajich J.E."/>
            <person name="Smith M.E."/>
            <person name="Bonito G."/>
            <person name="Spatafora J.W."/>
        </authorList>
    </citation>
    <scope>NUCLEOTIDE SEQUENCE [LARGE SCALE GENOMIC DNA]</scope>
    <source>
        <strain evidence="8 9">AD002</strain>
    </source>
</reference>
<dbReference type="Proteomes" id="UP000274822">
    <property type="component" value="Unassembled WGS sequence"/>
</dbReference>
<evidence type="ECO:0000256" key="2">
    <source>
        <dbReference type="ARBA" id="ARBA00009658"/>
    </source>
</evidence>
<evidence type="ECO:0000256" key="3">
    <source>
        <dbReference type="ARBA" id="ARBA00022792"/>
    </source>
</evidence>
<name>A0A433QED1_9FUNG</name>
<dbReference type="EMBL" id="RBNJ01007129">
    <property type="protein sequence ID" value="RUS28127.1"/>
    <property type="molecule type" value="Genomic_DNA"/>
</dbReference>
<dbReference type="Gene3D" id="3.30.479.30">
    <property type="entry name" value="Band 7 domain"/>
    <property type="match status" value="1"/>
</dbReference>
<gene>
    <name evidence="8" type="ORF">BC938DRAFT_482278</name>
</gene>
<evidence type="ECO:0000256" key="5">
    <source>
        <dbReference type="ARBA" id="ARBA00023136"/>
    </source>
</evidence>
<proteinExistence type="inferred from homology"/>
<comment type="subcellular location">
    <subcellularLocation>
        <location evidence="1 6">Mitochondrion inner membrane</location>
    </subcellularLocation>
</comment>
<evidence type="ECO:0000256" key="4">
    <source>
        <dbReference type="ARBA" id="ARBA00023128"/>
    </source>
</evidence>
<evidence type="ECO:0000313" key="9">
    <source>
        <dbReference type="Proteomes" id="UP000274822"/>
    </source>
</evidence>
<dbReference type="GO" id="GO:0005743">
    <property type="term" value="C:mitochondrial inner membrane"/>
    <property type="evidence" value="ECO:0007669"/>
    <property type="project" value="UniProtKB-SubCell"/>
</dbReference>
<dbReference type="InterPro" id="IPR036013">
    <property type="entry name" value="Band_7/SPFH_dom_sf"/>
</dbReference>
<evidence type="ECO:0000259" key="7">
    <source>
        <dbReference type="SMART" id="SM00244"/>
    </source>
</evidence>
<dbReference type="AlphaFoldDB" id="A0A433QED1"/>
<dbReference type="InterPro" id="IPR001107">
    <property type="entry name" value="Band_7"/>
</dbReference>
<dbReference type="Pfam" id="PF01145">
    <property type="entry name" value="Band_7"/>
    <property type="match status" value="1"/>
</dbReference>
<keyword evidence="9" id="KW-1185">Reference proteome</keyword>
<organism evidence="8 9">
    <name type="scientific">Jimgerdemannia flammicorona</name>
    <dbReference type="NCBI Taxonomy" id="994334"/>
    <lineage>
        <taxon>Eukaryota</taxon>
        <taxon>Fungi</taxon>
        <taxon>Fungi incertae sedis</taxon>
        <taxon>Mucoromycota</taxon>
        <taxon>Mucoromycotina</taxon>
        <taxon>Endogonomycetes</taxon>
        <taxon>Endogonales</taxon>
        <taxon>Endogonaceae</taxon>
        <taxon>Jimgerdemannia</taxon>
    </lineage>
</organism>
<dbReference type="PANTHER" id="PTHR23222">
    <property type="entry name" value="PROHIBITIN"/>
    <property type="match status" value="1"/>
</dbReference>
<dbReference type="SUPFAM" id="SSF117892">
    <property type="entry name" value="Band 7/SPFH domain"/>
    <property type="match status" value="1"/>
</dbReference>
<dbReference type="SMART" id="SM00244">
    <property type="entry name" value="PHB"/>
    <property type="match status" value="1"/>
</dbReference>
<evidence type="ECO:0000313" key="8">
    <source>
        <dbReference type="EMBL" id="RUS28127.1"/>
    </source>
</evidence>
<dbReference type="InterPro" id="IPR000163">
    <property type="entry name" value="Prohibitin"/>
</dbReference>
<comment type="similarity">
    <text evidence="2 6">Belongs to the prohibitin family.</text>
</comment>
<keyword evidence="3 6" id="KW-0999">Mitochondrion inner membrane</keyword>
<feature type="domain" description="Band 7" evidence="7">
    <location>
        <begin position="44"/>
        <end position="205"/>
    </location>
</feature>
<evidence type="ECO:0000256" key="1">
    <source>
        <dbReference type="ARBA" id="ARBA00004273"/>
    </source>
</evidence>
<protein>
    <recommendedName>
        <fullName evidence="6">Prohibitin</fullName>
    </recommendedName>
</protein>
<keyword evidence="4" id="KW-0496">Mitochondrion</keyword>
<evidence type="ECO:0000256" key="6">
    <source>
        <dbReference type="RuleBase" id="RU366048"/>
    </source>
</evidence>
<dbReference type="PANTHER" id="PTHR23222:SF1">
    <property type="entry name" value="PROHIBITIN-2"/>
    <property type="match status" value="1"/>
</dbReference>
<dbReference type="GO" id="GO:0007005">
    <property type="term" value="P:mitochondrion organization"/>
    <property type="evidence" value="ECO:0007669"/>
    <property type="project" value="TreeGrafter"/>
</dbReference>